<feature type="domain" description="Glycosyl transferase family 1" evidence="1">
    <location>
        <begin position="182"/>
        <end position="345"/>
    </location>
</feature>
<gene>
    <name evidence="3" type="ORF">ACFQ1G_02975</name>
</gene>
<reference evidence="4" key="1">
    <citation type="journal article" date="2019" name="Int. J. Syst. Evol. Microbiol.">
        <title>The Global Catalogue of Microorganisms (GCM) 10K type strain sequencing project: providing services to taxonomists for standard genome sequencing and annotation.</title>
        <authorList>
            <consortium name="The Broad Institute Genomics Platform"/>
            <consortium name="The Broad Institute Genome Sequencing Center for Infectious Disease"/>
            <person name="Wu L."/>
            <person name="Ma J."/>
        </authorList>
    </citation>
    <scope>NUCLEOTIDE SEQUENCE [LARGE SCALE GENOMIC DNA]</scope>
    <source>
        <strain evidence="4">CCUG 60898</strain>
    </source>
</reference>
<dbReference type="Pfam" id="PF13439">
    <property type="entry name" value="Glyco_transf_4"/>
    <property type="match status" value="1"/>
</dbReference>
<sequence length="382" mass="43398">MVKTKILHIIKSLGRGGAEMLLPESLQLHNKNNFEFHYIYFLPWKDQMVESLQKAGGEVTCFEAKNNIRLILQGNKVIEYCKDHGIDLIHCHLPWAGFLGRWVHKQTGIPVLYTEHNMQERYHVATKTINKLSFNSQTLAFGVSQDVTDSINTNIKPSIPVKTLLNGVNTDRFKRNESVAVRSELGIPADALVIGNVAVFRFQKRLVEWLQVFKELKEDNPSIYGIIVGAGPLEDEIKAELQRLNLESSVFFPGLQTEVRPYFEAMDIFMMSSQFEGLPIALLEAMSMECAVVATNAGGIKEVIRNEVDGLTCEVENWKELVPLCEKLINNPEQLQKLKIAARERVVEAFSLQRMVEELEGYYTTYAQNIKKSIRIEPTVTN</sequence>
<dbReference type="InterPro" id="IPR001296">
    <property type="entry name" value="Glyco_trans_1"/>
</dbReference>
<evidence type="ECO:0000313" key="4">
    <source>
        <dbReference type="Proteomes" id="UP001597100"/>
    </source>
</evidence>
<dbReference type="PANTHER" id="PTHR45947:SF3">
    <property type="entry name" value="SULFOQUINOVOSYL TRANSFERASE SQD2"/>
    <property type="match status" value="1"/>
</dbReference>
<dbReference type="Pfam" id="PF00534">
    <property type="entry name" value="Glycos_transf_1"/>
    <property type="match status" value="1"/>
</dbReference>
<evidence type="ECO:0000259" key="1">
    <source>
        <dbReference type="Pfam" id="PF00534"/>
    </source>
</evidence>
<dbReference type="InterPro" id="IPR028098">
    <property type="entry name" value="Glyco_trans_4-like_N"/>
</dbReference>
<organism evidence="3 4">
    <name type="scientific">Salinimicrobium gaetbulicola</name>
    <dbReference type="NCBI Taxonomy" id="999702"/>
    <lineage>
        <taxon>Bacteria</taxon>
        <taxon>Pseudomonadati</taxon>
        <taxon>Bacteroidota</taxon>
        <taxon>Flavobacteriia</taxon>
        <taxon>Flavobacteriales</taxon>
        <taxon>Flavobacteriaceae</taxon>
        <taxon>Salinimicrobium</taxon>
    </lineage>
</organism>
<feature type="domain" description="Glycosyltransferase subfamily 4-like N-terminal" evidence="2">
    <location>
        <begin position="53"/>
        <end position="172"/>
    </location>
</feature>
<dbReference type="SUPFAM" id="SSF53756">
    <property type="entry name" value="UDP-Glycosyltransferase/glycogen phosphorylase"/>
    <property type="match status" value="1"/>
</dbReference>
<dbReference type="EC" id="2.4.-.-" evidence="3"/>
<keyword evidence="4" id="KW-1185">Reference proteome</keyword>
<protein>
    <submittedName>
        <fullName evidence="3">Glycosyltransferase</fullName>
        <ecNumber evidence="3">2.4.-.-</ecNumber>
    </submittedName>
</protein>
<keyword evidence="3" id="KW-0808">Transferase</keyword>
<dbReference type="PANTHER" id="PTHR45947">
    <property type="entry name" value="SULFOQUINOVOSYL TRANSFERASE SQD2"/>
    <property type="match status" value="1"/>
</dbReference>
<dbReference type="GO" id="GO:0016757">
    <property type="term" value="F:glycosyltransferase activity"/>
    <property type="evidence" value="ECO:0007669"/>
    <property type="project" value="UniProtKB-KW"/>
</dbReference>
<dbReference type="InterPro" id="IPR050194">
    <property type="entry name" value="Glycosyltransferase_grp1"/>
</dbReference>
<keyword evidence="3" id="KW-0328">Glycosyltransferase</keyword>
<evidence type="ECO:0000313" key="3">
    <source>
        <dbReference type="EMBL" id="MFD0975744.1"/>
    </source>
</evidence>
<dbReference type="Proteomes" id="UP001597100">
    <property type="component" value="Unassembled WGS sequence"/>
</dbReference>
<name>A0ABW3ID07_9FLAO</name>
<comment type="caution">
    <text evidence="3">The sequence shown here is derived from an EMBL/GenBank/DDBJ whole genome shotgun (WGS) entry which is preliminary data.</text>
</comment>
<evidence type="ECO:0000259" key="2">
    <source>
        <dbReference type="Pfam" id="PF13439"/>
    </source>
</evidence>
<accession>A0ABW3ID07</accession>
<proteinExistence type="predicted"/>
<dbReference type="Gene3D" id="3.40.50.2000">
    <property type="entry name" value="Glycogen Phosphorylase B"/>
    <property type="match status" value="2"/>
</dbReference>
<dbReference type="EMBL" id="JBHTJP010000032">
    <property type="protein sequence ID" value="MFD0975744.1"/>
    <property type="molecule type" value="Genomic_DNA"/>
</dbReference>
<dbReference type="RefSeq" id="WP_380736783.1">
    <property type="nucleotide sequence ID" value="NZ_JBHTJP010000032.1"/>
</dbReference>